<gene>
    <name evidence="1" type="ORF">A3C16_05135</name>
</gene>
<evidence type="ECO:0000313" key="1">
    <source>
        <dbReference type="EMBL" id="OHA03811.1"/>
    </source>
</evidence>
<dbReference type="EMBL" id="MHQL01000008">
    <property type="protein sequence ID" value="OHA03811.1"/>
    <property type="molecule type" value="Genomic_DNA"/>
</dbReference>
<proteinExistence type="predicted"/>
<evidence type="ECO:0000313" key="2">
    <source>
        <dbReference type="Proteomes" id="UP000177811"/>
    </source>
</evidence>
<dbReference type="AlphaFoldDB" id="A0A1G2KZ96"/>
<sequence length="770" mass="81254">MVTAKTSTTNTAVDQKVKVLQAVRIRSNSSSSATSLGTATVGATGKTRCSLVSTTCPATADGFTWWYIDWDDSTLPTGWSAQGTSESDYLEFSVLPPPSPPPALSMGTVMYSLTYYVPIKSGISDGKIDLPIIMQGGKGTEVITFSASGLPYGVEASFSPATCTGPCVVKMTLTAGTNAFLCFSQGHCDVTVSATVDGVKKFSRDMKLQVDASNSAMGGIYPPPQIITGPITKPVQIVVIEKDGENNINIAGIGFTTDKKPSLEQQCSLTPLSFKCAVGSNIVTLSGSKGVGRRNSAGFAFPYDKDLAAYKGYSGDTGGDFHTPQNTIRAAVFGFQNADAHNGDIVTISNANGEDSVVVDIPRDPRFPPTPPPAPPTFGPQPVPTGFHIMGVNGCYVDPQGPLKGQEKLCPGLHDRLLFSQGGSYVVEASGYGWNTGVVFDIFSNDKKTLLGTLTPFDTVGIGDILCTGESVMGSGTCTAAFVLPVPADWAADTYWAQARNTDGTKSNYAAIVVTSSHQMPAGQDTADASWLDSVGILNGRIDSGVTIGKTYTIDIHGWNILPGAKIVYARMLRYKLFPESETLPITETAYIGLGHVRGTITMPNDANIGLILVKVQNPGGTLSRFGGGQFVYLSTEGCTSGCGIIPPDDQQISVSPISGPFGTTFTFKYDCKFPPPTMLQIFGLGGNNPVVTPQAGPTVGSVCSVKFTMSGTIRGEYPPVIGTGEPVGRTKIEDITVPSSSGFYEIKPVTFAVNQWLLQDLRAWTIEVK</sequence>
<dbReference type="Proteomes" id="UP000177811">
    <property type="component" value="Unassembled WGS sequence"/>
</dbReference>
<protein>
    <submittedName>
        <fullName evidence="1">Uncharacterized protein</fullName>
    </submittedName>
</protein>
<reference evidence="1 2" key="1">
    <citation type="journal article" date="2016" name="Nat. Commun.">
        <title>Thousands of microbial genomes shed light on interconnected biogeochemical processes in an aquifer system.</title>
        <authorList>
            <person name="Anantharaman K."/>
            <person name="Brown C.T."/>
            <person name="Hug L.A."/>
            <person name="Sharon I."/>
            <person name="Castelle C.J."/>
            <person name="Probst A.J."/>
            <person name="Thomas B.C."/>
            <person name="Singh A."/>
            <person name="Wilkins M.J."/>
            <person name="Karaoz U."/>
            <person name="Brodie E.L."/>
            <person name="Williams K.H."/>
            <person name="Hubbard S.S."/>
            <person name="Banfield J.F."/>
        </authorList>
    </citation>
    <scope>NUCLEOTIDE SEQUENCE [LARGE SCALE GENOMIC DNA]</scope>
</reference>
<accession>A0A1G2KZ96</accession>
<comment type="caution">
    <text evidence="1">The sequence shown here is derived from an EMBL/GenBank/DDBJ whole genome shotgun (WGS) entry which is preliminary data.</text>
</comment>
<organism evidence="1 2">
    <name type="scientific">Candidatus Sungbacteria bacterium RIFCSPHIGHO2_02_FULL_51_29</name>
    <dbReference type="NCBI Taxonomy" id="1802273"/>
    <lineage>
        <taxon>Bacteria</taxon>
        <taxon>Candidatus Sungiibacteriota</taxon>
    </lineage>
</organism>
<name>A0A1G2KZ96_9BACT</name>